<proteinExistence type="predicted"/>
<reference evidence="2 3" key="1">
    <citation type="submission" date="2018-04" db="EMBL/GenBank/DDBJ databases">
        <authorList>
            <person name="Zhang X."/>
            <person name="Yuan J."/>
            <person name="Li F."/>
            <person name="Xiang J."/>
        </authorList>
    </citation>
    <scope>NUCLEOTIDE SEQUENCE [LARGE SCALE GENOMIC DNA]</scope>
    <source>
        <tissue evidence="2">Muscle</tissue>
    </source>
</reference>
<reference evidence="2 3" key="2">
    <citation type="submission" date="2019-01" db="EMBL/GenBank/DDBJ databases">
        <title>The decoding of complex shrimp genome reveals the adaptation for benthos swimmer, frequently molting mechanism and breeding impact on genome.</title>
        <authorList>
            <person name="Sun Y."/>
            <person name="Gao Y."/>
            <person name="Yu Y."/>
        </authorList>
    </citation>
    <scope>NUCLEOTIDE SEQUENCE [LARGE SCALE GENOMIC DNA]</scope>
    <source>
        <tissue evidence="2">Muscle</tissue>
    </source>
</reference>
<dbReference type="AlphaFoldDB" id="A0A423T3P9"/>
<dbReference type="InterPro" id="IPR011009">
    <property type="entry name" value="Kinase-like_dom_sf"/>
</dbReference>
<dbReference type="OrthoDB" id="8250698at2759"/>
<dbReference type="PANTHER" id="PTHR11012">
    <property type="entry name" value="PROTEIN KINASE-LIKE DOMAIN-CONTAINING"/>
    <property type="match status" value="1"/>
</dbReference>
<dbReference type="PANTHER" id="PTHR11012:SF30">
    <property type="entry name" value="PROTEIN KINASE-LIKE DOMAIN-CONTAINING"/>
    <property type="match status" value="1"/>
</dbReference>
<dbReference type="Pfam" id="PF02958">
    <property type="entry name" value="EcKL"/>
    <property type="match status" value="3"/>
</dbReference>
<evidence type="ECO:0000259" key="1">
    <source>
        <dbReference type="SMART" id="SM00587"/>
    </source>
</evidence>
<evidence type="ECO:0000313" key="2">
    <source>
        <dbReference type="EMBL" id="ROT71084.1"/>
    </source>
</evidence>
<sequence length="785" mass="88952">MGVLGSSRERNFLESDREVLRPSEITKERVEAALKADKGSEAKMVSFAVQELTKAGENFVTFVVRVNVKFSSENGDDVVSYAVKYDPRRCKAVKDFILACFHKELVFYQNIVHDIQAQLHEIGLKPLRVPECFYTSLEENREVIFLEDISKKGFKKSEFEDGLDVAHTTLVLEELARLHAASYLLKAKIPDLAEKYPVLNLDWVTYADSARRNTQGLFGNIMDSASKLLRHIGGREVAVAWLEENKTRAAEIIEHELRREPLRRLYTDKGVPVEVMLLDLQIVRLASLATDLNYVLHTSLEGHTRRENLTSFLAIYYERFTQVLSAGGSAVPFSLEDLTQEYRNHLVYGLIMCLMTVVFSLDWQEDASYSEVESDREVLRPSEITKERVEAALKADKGSKAKMVSFAVQELTKPGENFANLVARVKVKFSSENGDGDVSYVVKYDPRRSKALKDLMLACFQKELVVYQNLVQEIQAQLQAVGENPLRVPKCFYASLEENREILFLEDLGPKGFKMFEIKNGLDVAHTTLILEELARLHAASYLLKAKIPDLAEKYPVLNLDWVTYADSARRNTQGLFGNIMDSASKLLRHIGGREVAVAWLEENKTRAAEIIEHELRREPPFDVLCHGDCWNNNVLFRYDDEGVPVEVMLLDLQLVRVASLATDLNYLLHTSLKGHTRRDNLTSFLSAYYERLSQVLEAGGAAVPFSRQDLTQEYRNHLAYGLIMILLGVVFGLGGEADVSHSEGGADFQDQRNEKLIRAIASKPHIRDRFLFAINEMIENGIIT</sequence>
<dbReference type="Proteomes" id="UP000283509">
    <property type="component" value="Unassembled WGS sequence"/>
</dbReference>
<evidence type="ECO:0000313" key="3">
    <source>
        <dbReference type="Proteomes" id="UP000283509"/>
    </source>
</evidence>
<accession>A0A423T3P9</accession>
<dbReference type="InterPro" id="IPR004119">
    <property type="entry name" value="EcKL"/>
</dbReference>
<dbReference type="EMBL" id="QCYY01002345">
    <property type="protein sequence ID" value="ROT71084.1"/>
    <property type="molecule type" value="Genomic_DNA"/>
</dbReference>
<protein>
    <recommendedName>
        <fullName evidence="1">CHK kinase-like domain-containing protein</fullName>
    </recommendedName>
</protein>
<feature type="domain" description="CHK kinase-like" evidence="1">
    <location>
        <begin position="503"/>
        <end position="699"/>
    </location>
</feature>
<dbReference type="SMART" id="SM00587">
    <property type="entry name" value="CHK"/>
    <property type="match status" value="2"/>
</dbReference>
<keyword evidence="3" id="KW-1185">Reference proteome</keyword>
<name>A0A423T3P9_PENVA</name>
<dbReference type="InterPro" id="IPR015897">
    <property type="entry name" value="CHK_kinase-like"/>
</dbReference>
<dbReference type="Gene3D" id="3.90.1200.10">
    <property type="match status" value="1"/>
</dbReference>
<feature type="domain" description="CHK kinase-like" evidence="1">
    <location>
        <begin position="144"/>
        <end position="326"/>
    </location>
</feature>
<organism evidence="2 3">
    <name type="scientific">Penaeus vannamei</name>
    <name type="common">Whiteleg shrimp</name>
    <name type="synonym">Litopenaeus vannamei</name>
    <dbReference type="NCBI Taxonomy" id="6689"/>
    <lineage>
        <taxon>Eukaryota</taxon>
        <taxon>Metazoa</taxon>
        <taxon>Ecdysozoa</taxon>
        <taxon>Arthropoda</taxon>
        <taxon>Crustacea</taxon>
        <taxon>Multicrustacea</taxon>
        <taxon>Malacostraca</taxon>
        <taxon>Eumalacostraca</taxon>
        <taxon>Eucarida</taxon>
        <taxon>Decapoda</taxon>
        <taxon>Dendrobranchiata</taxon>
        <taxon>Penaeoidea</taxon>
        <taxon>Penaeidae</taxon>
        <taxon>Penaeus</taxon>
    </lineage>
</organism>
<dbReference type="SUPFAM" id="SSF56112">
    <property type="entry name" value="Protein kinase-like (PK-like)"/>
    <property type="match status" value="2"/>
</dbReference>
<gene>
    <name evidence="2" type="ORF">C7M84_010603</name>
</gene>
<comment type="caution">
    <text evidence="2">The sequence shown here is derived from an EMBL/GenBank/DDBJ whole genome shotgun (WGS) entry which is preliminary data.</text>
</comment>